<dbReference type="Proteomes" id="UP000678243">
    <property type="component" value="Unassembled WGS sequence"/>
</dbReference>
<keyword evidence="2" id="KW-1185">Reference proteome</keyword>
<organism evidence="1 2">
    <name type="scientific">Microbacterium paraoxydans</name>
    <dbReference type="NCBI Taxonomy" id="199592"/>
    <lineage>
        <taxon>Bacteria</taxon>
        <taxon>Bacillati</taxon>
        <taxon>Actinomycetota</taxon>
        <taxon>Actinomycetes</taxon>
        <taxon>Micrococcales</taxon>
        <taxon>Microbacteriaceae</taxon>
        <taxon>Microbacterium</taxon>
    </lineage>
</organism>
<evidence type="ECO:0000313" key="2">
    <source>
        <dbReference type="Proteomes" id="UP000678243"/>
    </source>
</evidence>
<name>A0ABS5IJD7_9MICO</name>
<sequence>MQVKDLLLGVPSGLPGLADAENPFVDALALVDTQVTRVVVDVLGGTVGILLELRQAPRLRGTTGLLRVAGVVRQEWTGSAAANHFTAWTITDAVIERDLTDIRIDLHCLPAGSLHVTGSTADFVLLAARPDLTPPPPNDPEALRRFGEVDESAAADPLAAAHLRTSAPFPRR</sequence>
<reference evidence="1 2" key="1">
    <citation type="submission" date="2021-04" db="EMBL/GenBank/DDBJ databases">
        <title>Whole genome analysis of root endophytic bacterium Microbacterium paraoxydans ku-mp colonizing RP-bio226 rice variety.</title>
        <authorList>
            <person name="Ulaganathan K."/>
            <person name="Latha B."/>
        </authorList>
    </citation>
    <scope>NUCLEOTIDE SEQUENCE [LARGE SCALE GENOMIC DNA]</scope>
    <source>
        <strain evidence="2">ku-mp</strain>
    </source>
</reference>
<protein>
    <submittedName>
        <fullName evidence="1">Uncharacterized protein</fullName>
    </submittedName>
</protein>
<proteinExistence type="predicted"/>
<dbReference type="EMBL" id="JAGTUK010000001">
    <property type="protein sequence ID" value="MBS0023069.1"/>
    <property type="molecule type" value="Genomic_DNA"/>
</dbReference>
<evidence type="ECO:0000313" key="1">
    <source>
        <dbReference type="EMBL" id="MBS0023069.1"/>
    </source>
</evidence>
<comment type="caution">
    <text evidence="1">The sequence shown here is derived from an EMBL/GenBank/DDBJ whole genome shotgun (WGS) entry which is preliminary data.</text>
</comment>
<gene>
    <name evidence="1" type="ORF">KE274_03000</name>
</gene>
<dbReference type="RefSeq" id="WP_211541130.1">
    <property type="nucleotide sequence ID" value="NZ_JAGTUK010000001.1"/>
</dbReference>
<accession>A0ABS5IJD7</accession>